<comment type="caution">
    <text evidence="2">The sequence shown here is derived from an EMBL/GenBank/DDBJ whole genome shotgun (WGS) entry which is preliminary data.</text>
</comment>
<evidence type="ECO:0000313" key="2">
    <source>
        <dbReference type="EMBL" id="PRY28338.1"/>
    </source>
</evidence>
<dbReference type="Proteomes" id="UP000239209">
    <property type="component" value="Unassembled WGS sequence"/>
</dbReference>
<dbReference type="EMBL" id="PVZG01000008">
    <property type="protein sequence ID" value="PRY28338.1"/>
    <property type="molecule type" value="Genomic_DNA"/>
</dbReference>
<feature type="compositionally biased region" description="Polar residues" evidence="1">
    <location>
        <begin position="229"/>
        <end position="254"/>
    </location>
</feature>
<feature type="compositionally biased region" description="Low complexity" evidence="1">
    <location>
        <begin position="292"/>
        <end position="301"/>
    </location>
</feature>
<dbReference type="RefSeq" id="WP_146164094.1">
    <property type="nucleotide sequence ID" value="NZ_PVZG01000008.1"/>
</dbReference>
<accession>A0A2T0S4I5</accession>
<evidence type="ECO:0008006" key="4">
    <source>
        <dbReference type="Google" id="ProtNLM"/>
    </source>
</evidence>
<feature type="compositionally biased region" description="Low complexity" evidence="1">
    <location>
        <begin position="395"/>
        <end position="415"/>
    </location>
</feature>
<feature type="compositionally biased region" description="Low complexity" evidence="1">
    <location>
        <begin position="349"/>
        <end position="366"/>
    </location>
</feature>
<protein>
    <recommendedName>
        <fullName evidence="4">PPE family protein</fullName>
    </recommendedName>
</protein>
<feature type="compositionally biased region" description="Gly residues" evidence="1">
    <location>
        <begin position="265"/>
        <end position="275"/>
    </location>
</feature>
<sequence>MLIADGGGGYGGTDWNSTDVRYMWSAIADQETDKHYDVVAGWRQTADLTLTHLGQVQMYRDNLASVWPPSKSPAAAAYLQRLDSLIADLQATHEAASANYTVFATVTLTLSQARHKLKPLLDQFEANEKANLTWKTKQDAQLPDPNEAPKISAPPVSTAQQEALNNQARIIMYDLSSTVISGQSALQKPKPYDPIDAGSSGGEKREKSDEGSGFALPPVIPPPGGGGSTATLAPSSSNVSTATQAGHVQTSTGYPTAGGPTLGQTGSGPVLGGAGPSTVAPPPLPGPPPQSLLPGVSQPSQTGLIPGLMTPGSSGGKLPSAPAAPITGRPPNALLPHPNIGSGPGSRSINPPGGIIGANPGNGIVGQTPSNTAGSRSARTTRVNPVGGIIGQNGTLPGRTGTSRTSTSPTTASLAPHSSRSHERGTDSTQSRFWDPDNPWATEEGVDPVLMPQPEAPPINPGPAIGLAR</sequence>
<name>A0A2T0S4I5_9ACTN</name>
<evidence type="ECO:0000256" key="1">
    <source>
        <dbReference type="SAM" id="MobiDB-lite"/>
    </source>
</evidence>
<feature type="region of interest" description="Disordered" evidence="1">
    <location>
        <begin position="136"/>
        <end position="160"/>
    </location>
</feature>
<feature type="compositionally biased region" description="Pro residues" evidence="1">
    <location>
        <begin position="279"/>
        <end position="291"/>
    </location>
</feature>
<reference evidence="2 3" key="1">
    <citation type="submission" date="2018-03" db="EMBL/GenBank/DDBJ databases">
        <title>Genomic Encyclopedia of Archaeal and Bacterial Type Strains, Phase II (KMG-II): from individual species to whole genera.</title>
        <authorList>
            <person name="Goeker M."/>
        </authorList>
    </citation>
    <scope>NUCLEOTIDE SEQUENCE [LARGE SCALE GENOMIC DNA]</scope>
    <source>
        <strain evidence="2 3">DSM 45348</strain>
    </source>
</reference>
<feature type="region of interest" description="Disordered" evidence="1">
    <location>
        <begin position="183"/>
        <end position="469"/>
    </location>
</feature>
<feature type="compositionally biased region" description="Polar residues" evidence="1">
    <location>
        <begin position="367"/>
        <end position="383"/>
    </location>
</feature>
<organism evidence="2 3">
    <name type="scientific">Pseudosporangium ferrugineum</name>
    <dbReference type="NCBI Taxonomy" id="439699"/>
    <lineage>
        <taxon>Bacteria</taxon>
        <taxon>Bacillati</taxon>
        <taxon>Actinomycetota</taxon>
        <taxon>Actinomycetes</taxon>
        <taxon>Micromonosporales</taxon>
        <taxon>Micromonosporaceae</taxon>
        <taxon>Pseudosporangium</taxon>
    </lineage>
</organism>
<dbReference type="OrthoDB" id="3384464at2"/>
<evidence type="ECO:0000313" key="3">
    <source>
        <dbReference type="Proteomes" id="UP000239209"/>
    </source>
</evidence>
<gene>
    <name evidence="2" type="ORF">CLV70_108130</name>
</gene>
<proteinExistence type="predicted"/>
<keyword evidence="3" id="KW-1185">Reference proteome</keyword>
<dbReference type="AlphaFoldDB" id="A0A2T0S4I5"/>